<dbReference type="Proteomes" id="UP000282106">
    <property type="component" value="Unassembled WGS sequence"/>
</dbReference>
<evidence type="ECO:0000256" key="3">
    <source>
        <dbReference type="ARBA" id="ARBA00022670"/>
    </source>
</evidence>
<dbReference type="CDD" id="cd06904">
    <property type="entry name" value="M14_MpaA-like"/>
    <property type="match status" value="1"/>
</dbReference>
<proteinExistence type="inferred from homology"/>
<comment type="cofactor">
    <cofactor evidence="1">
        <name>Zn(2+)</name>
        <dbReference type="ChEBI" id="CHEBI:29105"/>
    </cofactor>
</comment>
<comment type="caution">
    <text evidence="10">The sequence shown here is derived from an EMBL/GenBank/DDBJ whole genome shotgun (WGS) entry which is preliminary data.</text>
</comment>
<organism evidence="10 11">
    <name type="scientific">Stagnimonas aquatica</name>
    <dbReference type="NCBI Taxonomy" id="2689987"/>
    <lineage>
        <taxon>Bacteria</taxon>
        <taxon>Pseudomonadati</taxon>
        <taxon>Pseudomonadota</taxon>
        <taxon>Gammaproteobacteria</taxon>
        <taxon>Nevskiales</taxon>
        <taxon>Nevskiaceae</taxon>
        <taxon>Stagnimonas</taxon>
    </lineage>
</organism>
<evidence type="ECO:0000256" key="8">
    <source>
        <dbReference type="SAM" id="SignalP"/>
    </source>
</evidence>
<name>A0A3N0VMI5_9GAMM</name>
<dbReference type="InterPro" id="IPR000834">
    <property type="entry name" value="Peptidase_M14"/>
</dbReference>
<keyword evidence="3" id="KW-0645">Protease</keyword>
<evidence type="ECO:0000259" key="9">
    <source>
        <dbReference type="PROSITE" id="PS52035"/>
    </source>
</evidence>
<keyword evidence="5" id="KW-0862">Zinc</keyword>
<evidence type="ECO:0000256" key="4">
    <source>
        <dbReference type="ARBA" id="ARBA00022801"/>
    </source>
</evidence>
<evidence type="ECO:0000256" key="1">
    <source>
        <dbReference type="ARBA" id="ARBA00001947"/>
    </source>
</evidence>
<evidence type="ECO:0000256" key="2">
    <source>
        <dbReference type="ARBA" id="ARBA00005988"/>
    </source>
</evidence>
<feature type="active site" description="Proton donor/acceptor" evidence="7">
    <location>
        <position position="254"/>
    </location>
</feature>
<keyword evidence="11" id="KW-1185">Reference proteome</keyword>
<dbReference type="GO" id="GO:0004181">
    <property type="term" value="F:metallocarboxypeptidase activity"/>
    <property type="evidence" value="ECO:0007669"/>
    <property type="project" value="InterPro"/>
</dbReference>
<dbReference type="PANTHER" id="PTHR11705:SF143">
    <property type="entry name" value="SLL0236 PROTEIN"/>
    <property type="match status" value="1"/>
</dbReference>
<dbReference type="GO" id="GO:0006508">
    <property type="term" value="P:proteolysis"/>
    <property type="evidence" value="ECO:0007669"/>
    <property type="project" value="UniProtKB-KW"/>
</dbReference>
<keyword evidence="4" id="KW-0378">Hydrolase</keyword>
<keyword evidence="6" id="KW-0482">Metalloprotease</keyword>
<dbReference type="GO" id="GO:0008270">
    <property type="term" value="F:zinc ion binding"/>
    <property type="evidence" value="ECO:0007669"/>
    <property type="project" value="InterPro"/>
</dbReference>
<feature type="signal peptide" evidence="8">
    <location>
        <begin position="1"/>
        <end position="27"/>
    </location>
</feature>
<dbReference type="Pfam" id="PF00246">
    <property type="entry name" value="Peptidase_M14"/>
    <property type="match status" value="1"/>
</dbReference>
<evidence type="ECO:0000256" key="5">
    <source>
        <dbReference type="ARBA" id="ARBA00022833"/>
    </source>
</evidence>
<dbReference type="SUPFAM" id="SSF53187">
    <property type="entry name" value="Zn-dependent exopeptidases"/>
    <property type="match status" value="1"/>
</dbReference>
<dbReference type="RefSeq" id="WP_123210636.1">
    <property type="nucleotide sequence ID" value="NZ_RJVO01000001.1"/>
</dbReference>
<feature type="chain" id="PRO_5018095267" evidence="8">
    <location>
        <begin position="28"/>
        <end position="303"/>
    </location>
</feature>
<dbReference type="PROSITE" id="PS52035">
    <property type="entry name" value="PEPTIDASE_M14"/>
    <property type="match status" value="1"/>
</dbReference>
<sequence length="303" mass="33326">MSTNTARRLLAGFFVSAGLLATPLAPAAPLASVDTACRSIAGKVRGLSAQECIGSGLQAATTASVQGQPILFRDYLAGSRRGTPKRILLIGGIHGDELSSVQVSFEWMRRLAAEKFQPFHWRVAPCLNPDGLLKPASSRTNAHGVDLNRNFPTPRWNELAPRYWEQKTRRDRRRWPGPAAASEPETQWLVQQIQSFKPDAIVSVHAPYGILDFDGPRAPPRKLGFLNLNELGTYPGSLGNYAGVQLGLPVITLELPHSQETPTASQSARIWSDLLTWLERNLPKGEAPLYQRLTDQNWVHSAP</sequence>
<protein>
    <submittedName>
        <fullName evidence="10">Murein peptide amidase A</fullName>
    </submittedName>
</protein>
<evidence type="ECO:0000313" key="10">
    <source>
        <dbReference type="EMBL" id="ROH93780.1"/>
    </source>
</evidence>
<feature type="domain" description="Peptidase M14" evidence="9">
    <location>
        <begin position="26"/>
        <end position="278"/>
    </location>
</feature>
<dbReference type="Gene3D" id="3.40.630.10">
    <property type="entry name" value="Zn peptidases"/>
    <property type="match status" value="1"/>
</dbReference>
<gene>
    <name evidence="10" type="ORF">ED208_04455</name>
</gene>
<dbReference type="PANTHER" id="PTHR11705">
    <property type="entry name" value="PROTEASE FAMILY M14 CARBOXYPEPTIDASE A,B"/>
    <property type="match status" value="1"/>
</dbReference>
<dbReference type="AlphaFoldDB" id="A0A3N0VMI5"/>
<accession>A0A3N0VMI5</accession>
<dbReference type="GO" id="GO:0005615">
    <property type="term" value="C:extracellular space"/>
    <property type="evidence" value="ECO:0007669"/>
    <property type="project" value="TreeGrafter"/>
</dbReference>
<dbReference type="InParanoid" id="A0A3N0VMI5"/>
<comment type="similarity">
    <text evidence="2 7">Belongs to the peptidase M14 family.</text>
</comment>
<keyword evidence="8" id="KW-0732">Signal</keyword>
<dbReference type="FunCoup" id="A0A3N0VMI5">
    <property type="interactions" value="2"/>
</dbReference>
<dbReference type="EMBL" id="RJVO01000001">
    <property type="protein sequence ID" value="ROH93780.1"/>
    <property type="molecule type" value="Genomic_DNA"/>
</dbReference>
<reference evidence="10 11" key="1">
    <citation type="submission" date="2018-10" db="EMBL/GenBank/DDBJ databases">
        <authorList>
            <person name="Chen W.-M."/>
        </authorList>
    </citation>
    <scope>NUCLEOTIDE SEQUENCE [LARGE SCALE GENOMIC DNA]</scope>
    <source>
        <strain evidence="10 11">THS-13</strain>
    </source>
</reference>
<evidence type="ECO:0000256" key="7">
    <source>
        <dbReference type="PROSITE-ProRule" id="PRU01379"/>
    </source>
</evidence>
<evidence type="ECO:0000313" key="11">
    <source>
        <dbReference type="Proteomes" id="UP000282106"/>
    </source>
</evidence>
<evidence type="ECO:0000256" key="6">
    <source>
        <dbReference type="ARBA" id="ARBA00023049"/>
    </source>
</evidence>